<evidence type="ECO:0000313" key="1">
    <source>
        <dbReference type="EMBL" id="ROL49996.1"/>
    </source>
</evidence>
<dbReference type="Proteomes" id="UP000281406">
    <property type="component" value="Unassembled WGS sequence"/>
</dbReference>
<accession>A0A3N0YUW0</accession>
<gene>
    <name evidence="1" type="ORF">DPX16_0199</name>
</gene>
<dbReference type="AlphaFoldDB" id="A0A3N0YUW0"/>
<dbReference type="OrthoDB" id="8948380at2759"/>
<organism evidence="1 2">
    <name type="scientific">Anabarilius grahami</name>
    <name type="common">Kanglang fish</name>
    <name type="synonym">Barilius grahami</name>
    <dbReference type="NCBI Taxonomy" id="495550"/>
    <lineage>
        <taxon>Eukaryota</taxon>
        <taxon>Metazoa</taxon>
        <taxon>Chordata</taxon>
        <taxon>Craniata</taxon>
        <taxon>Vertebrata</taxon>
        <taxon>Euteleostomi</taxon>
        <taxon>Actinopterygii</taxon>
        <taxon>Neopterygii</taxon>
        <taxon>Teleostei</taxon>
        <taxon>Ostariophysi</taxon>
        <taxon>Cypriniformes</taxon>
        <taxon>Xenocyprididae</taxon>
        <taxon>Xenocypridinae</taxon>
        <taxon>Xenocypridinae incertae sedis</taxon>
        <taxon>Anabarilius</taxon>
    </lineage>
</organism>
<evidence type="ECO:0000313" key="2">
    <source>
        <dbReference type="Proteomes" id="UP000281406"/>
    </source>
</evidence>
<protein>
    <submittedName>
        <fullName evidence="1">HMG domain-containing protein 3</fullName>
    </submittedName>
</protein>
<dbReference type="PANTHER" id="PTHR17609">
    <property type="entry name" value="HMG DOMAIN-CONTAINING PROTEIN 3"/>
    <property type="match status" value="1"/>
</dbReference>
<comment type="caution">
    <text evidence="1">The sequence shown here is derived from an EMBL/GenBank/DDBJ whole genome shotgun (WGS) entry which is preliminary data.</text>
</comment>
<dbReference type="InterPro" id="IPR039598">
    <property type="entry name" value="HMGXB3"/>
</dbReference>
<dbReference type="PANTHER" id="PTHR17609:SF3">
    <property type="entry name" value="SAP DOMAIN-CONTAINING PROTEIN"/>
    <property type="match status" value="1"/>
</dbReference>
<proteinExistence type="predicted"/>
<reference evidence="1 2" key="1">
    <citation type="submission" date="2018-10" db="EMBL/GenBank/DDBJ databases">
        <title>Genome assembly for a Yunnan-Guizhou Plateau 3E fish, Anabarilius grahami (Regan), and its evolutionary and genetic applications.</title>
        <authorList>
            <person name="Jiang W."/>
        </authorList>
    </citation>
    <scope>NUCLEOTIDE SEQUENCE [LARGE SCALE GENOMIC DNA]</scope>
    <source>
        <strain evidence="1">AG-KIZ</strain>
        <tissue evidence="1">Muscle</tissue>
    </source>
</reference>
<name>A0A3N0YUW0_ANAGA</name>
<sequence length="288" mass="32469">MKTGHLGLGVKCIEVVGVVRKLCRACNIDTKGSCLDLITSLKENMKSRQTYDKVFQSIWGASGGWSVILCPHGIVYSIKLNLRAESPRDFADLLLSWKHFPNVCIYDFARGLATRTNLRVPHSLPFQPYEGRLSEPTEDNVKAARDGKLQVSLPWLHERVHCGEENAHPVTGSSEHYVLNDRFHEKNATDPKDILCRIQLVPELKGCLNSQVSEQFFAKMHKSDYFFNNMAPSAHSFLMRSVIHSHNTSTNRALLERQLNSGRRLELLSTITLSALGQVVIYCKKCCS</sequence>
<dbReference type="EMBL" id="RJVU01023759">
    <property type="protein sequence ID" value="ROL49996.1"/>
    <property type="molecule type" value="Genomic_DNA"/>
</dbReference>
<keyword evidence="2" id="KW-1185">Reference proteome</keyword>